<keyword evidence="1" id="KW-1133">Transmembrane helix</keyword>
<dbReference type="RefSeq" id="WP_188943419.1">
    <property type="nucleotide sequence ID" value="NZ_BMNA01000008.1"/>
</dbReference>
<dbReference type="AlphaFoldDB" id="A0A917T559"/>
<evidence type="ECO:0000256" key="1">
    <source>
        <dbReference type="SAM" id="Phobius"/>
    </source>
</evidence>
<evidence type="ECO:0000313" key="4">
    <source>
        <dbReference type="Proteomes" id="UP000655208"/>
    </source>
</evidence>
<evidence type="ECO:0000259" key="2">
    <source>
        <dbReference type="Pfam" id="PF11181"/>
    </source>
</evidence>
<reference evidence="3" key="1">
    <citation type="journal article" date="2014" name="Int. J. Syst. Evol. Microbiol.">
        <title>Complete genome sequence of Corynebacterium casei LMG S-19264T (=DSM 44701T), isolated from a smear-ripened cheese.</title>
        <authorList>
            <consortium name="US DOE Joint Genome Institute (JGI-PGF)"/>
            <person name="Walter F."/>
            <person name="Albersmeier A."/>
            <person name="Kalinowski J."/>
            <person name="Ruckert C."/>
        </authorList>
    </citation>
    <scope>NUCLEOTIDE SEQUENCE</scope>
    <source>
        <strain evidence="3">CGMCC 4.7308</strain>
    </source>
</reference>
<dbReference type="EMBL" id="BMNA01000008">
    <property type="protein sequence ID" value="GGM10555.1"/>
    <property type="molecule type" value="Genomic_DNA"/>
</dbReference>
<feature type="transmembrane region" description="Helical" evidence="1">
    <location>
        <begin position="97"/>
        <end position="122"/>
    </location>
</feature>
<gene>
    <name evidence="3" type="ORF">GCM10011594_33070</name>
</gene>
<reference evidence="3" key="2">
    <citation type="submission" date="2020-09" db="EMBL/GenBank/DDBJ databases">
        <authorList>
            <person name="Sun Q."/>
            <person name="Zhou Y."/>
        </authorList>
    </citation>
    <scope>NUCLEOTIDE SEQUENCE</scope>
    <source>
        <strain evidence="3">CGMCC 4.7308</strain>
    </source>
</reference>
<keyword evidence="1" id="KW-0812">Transmembrane</keyword>
<protein>
    <recommendedName>
        <fullName evidence="2">General stress protein 17M-like domain-containing protein</fullName>
    </recommendedName>
</protein>
<keyword evidence="1" id="KW-0472">Membrane</keyword>
<dbReference type="Proteomes" id="UP000655208">
    <property type="component" value="Unassembled WGS sequence"/>
</dbReference>
<organism evidence="3 4">
    <name type="scientific">Nakamurella endophytica</name>
    <dbReference type="NCBI Taxonomy" id="1748367"/>
    <lineage>
        <taxon>Bacteria</taxon>
        <taxon>Bacillati</taxon>
        <taxon>Actinomycetota</taxon>
        <taxon>Actinomycetes</taxon>
        <taxon>Nakamurellales</taxon>
        <taxon>Nakamurellaceae</taxon>
        <taxon>Nakamurella</taxon>
    </lineage>
</organism>
<comment type="caution">
    <text evidence="3">The sequence shown here is derived from an EMBL/GenBank/DDBJ whole genome shotgun (WGS) entry which is preliminary data.</text>
</comment>
<dbReference type="InterPro" id="IPR025889">
    <property type="entry name" value="GSP17M-like_dom"/>
</dbReference>
<accession>A0A917T559</accession>
<keyword evidence="4" id="KW-1185">Reference proteome</keyword>
<sequence>MSTTTYPSADTVLDLQYPMPVATYGSYTQAQRAVDYLAERQFPVANVQIVGTDLRSVERVTGRLTRARFTLAGALSGLWMGLFVTLAFVLLTGHLSWALVAVTPLIGALFGLLWSALGYSAVSRNGARDFTSRTELRATSYQILVEHSLAAQAHALLSELTPPATAR</sequence>
<dbReference type="Pfam" id="PF11181">
    <property type="entry name" value="YflT"/>
    <property type="match status" value="1"/>
</dbReference>
<name>A0A917T559_9ACTN</name>
<proteinExistence type="predicted"/>
<feature type="transmembrane region" description="Helical" evidence="1">
    <location>
        <begin position="69"/>
        <end position="91"/>
    </location>
</feature>
<feature type="domain" description="General stress protein 17M-like" evidence="2">
    <location>
        <begin position="21"/>
        <end position="87"/>
    </location>
</feature>
<evidence type="ECO:0000313" key="3">
    <source>
        <dbReference type="EMBL" id="GGM10555.1"/>
    </source>
</evidence>